<reference evidence="1 2" key="1">
    <citation type="submission" date="2011-02" db="EMBL/GenBank/DDBJ databases">
        <title>The Genome Sequence of Sphaeroforma arctica JP610.</title>
        <authorList>
            <consortium name="The Broad Institute Genome Sequencing Platform"/>
            <person name="Russ C."/>
            <person name="Cuomo C."/>
            <person name="Young S.K."/>
            <person name="Zeng Q."/>
            <person name="Gargeya S."/>
            <person name="Alvarado L."/>
            <person name="Berlin A."/>
            <person name="Chapman S.B."/>
            <person name="Chen Z."/>
            <person name="Freedman E."/>
            <person name="Gellesch M."/>
            <person name="Goldberg J."/>
            <person name="Griggs A."/>
            <person name="Gujja S."/>
            <person name="Heilman E."/>
            <person name="Heiman D."/>
            <person name="Howarth C."/>
            <person name="Mehta T."/>
            <person name="Neiman D."/>
            <person name="Pearson M."/>
            <person name="Roberts A."/>
            <person name="Saif S."/>
            <person name="Shea T."/>
            <person name="Shenoy N."/>
            <person name="Sisk P."/>
            <person name="Stolte C."/>
            <person name="Sykes S."/>
            <person name="White J."/>
            <person name="Yandava C."/>
            <person name="Burger G."/>
            <person name="Gray M.W."/>
            <person name="Holland P.W.H."/>
            <person name="King N."/>
            <person name="Lang F.B.F."/>
            <person name="Roger A.J."/>
            <person name="Ruiz-Trillo I."/>
            <person name="Haas B."/>
            <person name="Nusbaum C."/>
            <person name="Birren B."/>
        </authorList>
    </citation>
    <scope>NUCLEOTIDE SEQUENCE [LARGE SCALE GENOMIC DNA]</scope>
    <source>
        <strain evidence="1 2">JP610</strain>
    </source>
</reference>
<protein>
    <submittedName>
        <fullName evidence="1">Uncharacterized protein</fullName>
    </submittedName>
</protein>
<dbReference type="Proteomes" id="UP000054560">
    <property type="component" value="Unassembled WGS sequence"/>
</dbReference>
<evidence type="ECO:0000313" key="2">
    <source>
        <dbReference type="Proteomes" id="UP000054560"/>
    </source>
</evidence>
<evidence type="ECO:0000313" key="1">
    <source>
        <dbReference type="EMBL" id="KNC80449.1"/>
    </source>
</evidence>
<organism evidence="1 2">
    <name type="scientific">Sphaeroforma arctica JP610</name>
    <dbReference type="NCBI Taxonomy" id="667725"/>
    <lineage>
        <taxon>Eukaryota</taxon>
        <taxon>Ichthyosporea</taxon>
        <taxon>Ichthyophonida</taxon>
        <taxon>Sphaeroforma</taxon>
    </lineage>
</organism>
<dbReference type="RefSeq" id="XP_014154351.1">
    <property type="nucleotide sequence ID" value="XM_014298876.1"/>
</dbReference>
<keyword evidence="2" id="KW-1185">Reference proteome</keyword>
<name>A0A0L0FUY0_9EUKA</name>
<accession>A0A0L0FUY0</accession>
<proteinExistence type="predicted"/>
<sequence>MDVASWHAFGVVGSLVCELNMQGHGLLKGNGAELMGSNKDYGQLVRMCVCAGVKIKLENSWIESVVIWQSGWKLKLCDDTDFRRANSVKAGSLSRTLNEVNEHLDAAVSCS</sequence>
<gene>
    <name evidence="1" type="ORF">SARC_07186</name>
</gene>
<dbReference type="AlphaFoldDB" id="A0A0L0FUY0"/>
<dbReference type="EMBL" id="KQ242149">
    <property type="protein sequence ID" value="KNC80449.1"/>
    <property type="molecule type" value="Genomic_DNA"/>
</dbReference>
<dbReference type="GeneID" id="25907690"/>